<dbReference type="Proteomes" id="UP000197138">
    <property type="component" value="Unassembled WGS sequence"/>
</dbReference>
<dbReference type="PANTHER" id="PTHR11945">
    <property type="entry name" value="MADS BOX PROTEIN"/>
    <property type="match status" value="1"/>
</dbReference>
<dbReference type="OrthoDB" id="762064at2759"/>
<comment type="subcellular location">
    <subcellularLocation>
        <location evidence="1">Nucleus</location>
    </subcellularLocation>
</comment>
<dbReference type="RefSeq" id="XP_031383409.1">
    <property type="nucleotide sequence ID" value="XM_031527549.1"/>
</dbReference>
<dbReference type="GeneID" id="116197402"/>
<dbReference type="EMBL" id="MTKT01002492">
    <property type="protein sequence ID" value="OWM79024.1"/>
    <property type="molecule type" value="Genomic_DNA"/>
</dbReference>
<keyword evidence="3" id="KW-0238">DNA-binding</keyword>
<evidence type="ECO:0000256" key="6">
    <source>
        <dbReference type="SAM" id="MobiDB-lite"/>
    </source>
</evidence>
<accession>A0A218X267</accession>
<dbReference type="GO" id="GO:0046983">
    <property type="term" value="F:protein dimerization activity"/>
    <property type="evidence" value="ECO:0007669"/>
    <property type="project" value="InterPro"/>
</dbReference>
<protein>
    <submittedName>
        <fullName evidence="11">Uncharacterized protein LOC116197402</fullName>
    </submittedName>
</protein>
<feature type="region of interest" description="Disordered" evidence="6">
    <location>
        <begin position="194"/>
        <end position="240"/>
    </location>
</feature>
<dbReference type="PANTHER" id="PTHR11945:SF521">
    <property type="entry name" value="AGAMOUS-LIKE 48-RELATED"/>
    <property type="match status" value="1"/>
</dbReference>
<keyword evidence="4" id="KW-0804">Transcription</keyword>
<dbReference type="PROSITE" id="PS50066">
    <property type="entry name" value="MADS_BOX_2"/>
    <property type="match status" value="1"/>
</dbReference>
<evidence type="ECO:0000313" key="11">
    <source>
        <dbReference type="RefSeq" id="XP_031383409.1"/>
    </source>
</evidence>
<evidence type="ECO:0000313" key="10">
    <source>
        <dbReference type="Proteomes" id="UP000515151"/>
    </source>
</evidence>
<reference evidence="8" key="2">
    <citation type="submission" date="2017-06" db="EMBL/GenBank/DDBJ databases">
        <title>The pomegranate genome and the genomics of punicalagin biosynthesis.</title>
        <authorList>
            <person name="Xu C."/>
        </authorList>
    </citation>
    <scope>NUCLEOTIDE SEQUENCE [LARGE SCALE GENOMIC DNA]</scope>
    <source>
        <tissue evidence="8">Fresh leaf</tissue>
    </source>
</reference>
<evidence type="ECO:0000256" key="2">
    <source>
        <dbReference type="ARBA" id="ARBA00023015"/>
    </source>
</evidence>
<dbReference type="InterPro" id="IPR033897">
    <property type="entry name" value="SRF-like_MADS-box"/>
</dbReference>
<evidence type="ECO:0000256" key="3">
    <source>
        <dbReference type="ARBA" id="ARBA00023125"/>
    </source>
</evidence>
<dbReference type="Proteomes" id="UP000515151">
    <property type="component" value="Chromosome 2"/>
</dbReference>
<dbReference type="GO" id="GO:0005634">
    <property type="term" value="C:nucleus"/>
    <property type="evidence" value="ECO:0007669"/>
    <property type="project" value="UniProtKB-SubCell"/>
</dbReference>
<dbReference type="SMART" id="SM00432">
    <property type="entry name" value="MADS"/>
    <property type="match status" value="1"/>
</dbReference>
<dbReference type="Pfam" id="PF00319">
    <property type="entry name" value="SRF-TF"/>
    <property type="match status" value="1"/>
</dbReference>
<dbReference type="GO" id="GO:0000978">
    <property type="term" value="F:RNA polymerase II cis-regulatory region sequence-specific DNA binding"/>
    <property type="evidence" value="ECO:0007669"/>
    <property type="project" value="TreeGrafter"/>
</dbReference>
<dbReference type="CDD" id="cd00266">
    <property type="entry name" value="MADS_SRF_like"/>
    <property type="match status" value="1"/>
</dbReference>
<evidence type="ECO:0000313" key="8">
    <source>
        <dbReference type="EMBL" id="OWM79024.1"/>
    </source>
</evidence>
<sequence>MTRKKVKMAYIPSDMARKASFRKRKGGLMKKMEELNTLCDVHGFLIIHGPEDKEPTVWPSPAVAEELLERFMSVSDMERGRKMMDHEHYLRERITKSQELIAKHARRNRELQAIHFMNRIQWDGAQLSGFSSGDLNELVWLIDEKRREVAKRRNLSQYVAAASSCPPSPLDHLVPPSSPELEIYLPQVRFSGEDDEEDLPEFNAGLDNSDSEASRPPTSSSGMSTLQVPPSGSRVDTGTGLINSHDALMWEQFISGLMNDHPMTRNTAPNARNLMGAGILRAPTTAPNVSGSDPNVVLAAKNIGVPTSVAPNMAPDQVDIGIIEGREQSLGLHNGNNMGGGDGLHNMEVETREDARGIPDSRGNESDYAFVLQDDDTVGGESIQSHHQVGSGDQAGGGYGIVLPQPNFEHDIYPQNPLLMSHFDIMNRGTGDGGSRSASDVEPTKTPGFNTDWLFYS</sequence>
<dbReference type="GO" id="GO:0000981">
    <property type="term" value="F:DNA-binding transcription factor activity, RNA polymerase II-specific"/>
    <property type="evidence" value="ECO:0007669"/>
    <property type="project" value="InterPro"/>
</dbReference>
<dbReference type="GO" id="GO:0045944">
    <property type="term" value="P:positive regulation of transcription by RNA polymerase II"/>
    <property type="evidence" value="ECO:0007669"/>
    <property type="project" value="InterPro"/>
</dbReference>
<organism evidence="8 9">
    <name type="scientific">Punica granatum</name>
    <name type="common">Pomegranate</name>
    <dbReference type="NCBI Taxonomy" id="22663"/>
    <lineage>
        <taxon>Eukaryota</taxon>
        <taxon>Viridiplantae</taxon>
        <taxon>Streptophyta</taxon>
        <taxon>Embryophyta</taxon>
        <taxon>Tracheophyta</taxon>
        <taxon>Spermatophyta</taxon>
        <taxon>Magnoliopsida</taxon>
        <taxon>eudicotyledons</taxon>
        <taxon>Gunneridae</taxon>
        <taxon>Pentapetalae</taxon>
        <taxon>rosids</taxon>
        <taxon>malvids</taxon>
        <taxon>Myrtales</taxon>
        <taxon>Lythraceae</taxon>
        <taxon>Punica</taxon>
    </lineage>
</organism>
<proteinExistence type="predicted"/>
<keyword evidence="2" id="KW-0805">Transcription regulation</keyword>
<dbReference type="PRINTS" id="PR00404">
    <property type="entry name" value="MADSDOMAIN"/>
</dbReference>
<feature type="compositionally biased region" description="Polar residues" evidence="6">
    <location>
        <begin position="216"/>
        <end position="240"/>
    </location>
</feature>
<evidence type="ECO:0000313" key="9">
    <source>
        <dbReference type="Proteomes" id="UP000197138"/>
    </source>
</evidence>
<reference evidence="10" key="3">
    <citation type="journal article" date="2020" name="Plant Biotechnol. J.">
        <title>The pomegranate (Punica granatum L.) draft genome dissects genetic divergence between soft- and hard-seeded cultivars.</title>
        <authorList>
            <person name="Luo X."/>
            <person name="Li H."/>
            <person name="Wu Z."/>
            <person name="Yao W."/>
            <person name="Zhao P."/>
            <person name="Cao D."/>
            <person name="Yu H."/>
            <person name="Li K."/>
            <person name="Poudel K."/>
            <person name="Zhao D."/>
            <person name="Zhang F."/>
            <person name="Xia X."/>
            <person name="Chen L."/>
            <person name="Wang Q."/>
            <person name="Jing D."/>
            <person name="Cao S."/>
        </authorList>
    </citation>
    <scope>NUCLEOTIDE SEQUENCE [LARGE SCALE GENOMIC DNA]</scope>
</reference>
<dbReference type="SUPFAM" id="SSF55455">
    <property type="entry name" value="SRF-like"/>
    <property type="match status" value="1"/>
</dbReference>
<name>A0A218X267_PUNGR</name>
<evidence type="ECO:0000256" key="1">
    <source>
        <dbReference type="ARBA" id="ARBA00004123"/>
    </source>
</evidence>
<keyword evidence="10" id="KW-1185">Reference proteome</keyword>
<dbReference type="InterPro" id="IPR002100">
    <property type="entry name" value="TF_MADSbox"/>
</dbReference>
<evidence type="ECO:0000259" key="7">
    <source>
        <dbReference type="PROSITE" id="PS50066"/>
    </source>
</evidence>
<reference evidence="11" key="4">
    <citation type="submission" date="2025-04" db="UniProtKB">
        <authorList>
            <consortium name="RefSeq"/>
        </authorList>
    </citation>
    <scope>IDENTIFICATION</scope>
    <source>
        <tissue evidence="11">Leaf</tissue>
    </source>
</reference>
<dbReference type="InterPro" id="IPR036879">
    <property type="entry name" value="TF_MADSbox_sf"/>
</dbReference>
<keyword evidence="5" id="KW-0539">Nucleus</keyword>
<dbReference type="AlphaFoldDB" id="A0A218X267"/>
<evidence type="ECO:0000256" key="4">
    <source>
        <dbReference type="ARBA" id="ARBA00023163"/>
    </source>
</evidence>
<feature type="domain" description="MADS-box" evidence="7">
    <location>
        <begin position="1"/>
        <end position="53"/>
    </location>
</feature>
<evidence type="ECO:0000256" key="5">
    <source>
        <dbReference type="ARBA" id="ARBA00023242"/>
    </source>
</evidence>
<reference evidence="9" key="1">
    <citation type="journal article" date="2017" name="Plant J.">
        <title>The pomegranate (Punica granatum L.) genome and the genomics of punicalagin biosynthesis.</title>
        <authorList>
            <person name="Qin G."/>
            <person name="Xu C."/>
            <person name="Ming R."/>
            <person name="Tang H."/>
            <person name="Guyot R."/>
            <person name="Kramer E.M."/>
            <person name="Hu Y."/>
            <person name="Yi X."/>
            <person name="Qi Y."/>
            <person name="Xu X."/>
            <person name="Gao Z."/>
            <person name="Pan H."/>
            <person name="Jian J."/>
            <person name="Tian Y."/>
            <person name="Yue Z."/>
            <person name="Xu Y."/>
        </authorList>
    </citation>
    <scope>NUCLEOTIDE SEQUENCE [LARGE SCALE GENOMIC DNA]</scope>
    <source>
        <strain evidence="9">cv. Dabenzi</strain>
    </source>
</reference>
<gene>
    <name evidence="11" type="primary">LOC116197402</name>
    <name evidence="8" type="ORF">CDL15_Pgr003195</name>
</gene>
<dbReference type="Gene3D" id="3.40.1810.10">
    <property type="entry name" value="Transcription factor, MADS-box"/>
    <property type="match status" value="1"/>
</dbReference>